<reference evidence="2" key="1">
    <citation type="submission" date="2023-06" db="EMBL/GenBank/DDBJ databases">
        <title>Robiginitalea aurantiacus sp. nov. and Algoriphagus sediminis sp. nov., isolated from coastal sediment.</title>
        <authorList>
            <person name="Zhou Z.Y."/>
            <person name="An J."/>
            <person name="Jia Y.W."/>
            <person name="Du Z.J."/>
        </authorList>
    </citation>
    <scope>NUCLEOTIDE SEQUENCE</scope>
    <source>
        <strain evidence="2">M39</strain>
    </source>
</reference>
<dbReference type="Proteomes" id="UP001174839">
    <property type="component" value="Unassembled WGS sequence"/>
</dbReference>
<evidence type="ECO:0000256" key="1">
    <source>
        <dbReference type="SAM" id="SignalP"/>
    </source>
</evidence>
<keyword evidence="1" id="KW-0732">Signal</keyword>
<accession>A0ABT7WIE2</accession>
<feature type="signal peptide" evidence="1">
    <location>
        <begin position="1"/>
        <end position="23"/>
    </location>
</feature>
<dbReference type="RefSeq" id="WP_289726040.1">
    <property type="nucleotide sequence ID" value="NZ_JAUDUY010000012.1"/>
</dbReference>
<name>A0ABT7WIE2_9FLAO</name>
<evidence type="ECO:0008006" key="4">
    <source>
        <dbReference type="Google" id="ProtNLM"/>
    </source>
</evidence>
<evidence type="ECO:0000313" key="3">
    <source>
        <dbReference type="Proteomes" id="UP001174839"/>
    </source>
</evidence>
<sequence length="134" mass="15026">MKGRILSALLCVFSLFSSASQEANSENLLEGTTLDYYQNGSAVDAKFADSNFHFKWFLAPNLGENGSCGYQSRRIGDKLYLVSFSYEPSKAYVTIVFNFNQMVFSTSAWIMPGTEEEMALFEAGIIKELTLMEH</sequence>
<gene>
    <name evidence="2" type="ORF">QU605_14455</name>
</gene>
<keyword evidence="3" id="KW-1185">Reference proteome</keyword>
<comment type="caution">
    <text evidence="2">The sequence shown here is derived from an EMBL/GenBank/DDBJ whole genome shotgun (WGS) entry which is preliminary data.</text>
</comment>
<dbReference type="EMBL" id="JAUDUY010000012">
    <property type="protein sequence ID" value="MDM9632676.1"/>
    <property type="molecule type" value="Genomic_DNA"/>
</dbReference>
<proteinExistence type="predicted"/>
<evidence type="ECO:0000313" key="2">
    <source>
        <dbReference type="EMBL" id="MDM9632676.1"/>
    </source>
</evidence>
<organism evidence="2 3">
    <name type="scientific">Robiginitalea aurantiaca</name>
    <dbReference type="NCBI Taxonomy" id="3056915"/>
    <lineage>
        <taxon>Bacteria</taxon>
        <taxon>Pseudomonadati</taxon>
        <taxon>Bacteroidota</taxon>
        <taxon>Flavobacteriia</taxon>
        <taxon>Flavobacteriales</taxon>
        <taxon>Flavobacteriaceae</taxon>
        <taxon>Robiginitalea</taxon>
    </lineage>
</organism>
<feature type="chain" id="PRO_5047059037" description="Lipocalin-like domain-containing protein" evidence="1">
    <location>
        <begin position="24"/>
        <end position="134"/>
    </location>
</feature>
<protein>
    <recommendedName>
        <fullName evidence="4">Lipocalin-like domain-containing protein</fullName>
    </recommendedName>
</protein>